<accession>A0AAX4KEW8</accession>
<evidence type="ECO:0000256" key="1">
    <source>
        <dbReference type="SAM" id="MobiDB-lite"/>
    </source>
</evidence>
<proteinExistence type="predicted"/>
<organism evidence="2 3">
    <name type="scientific">Kwoniella europaea PYCC6329</name>
    <dbReference type="NCBI Taxonomy" id="1423913"/>
    <lineage>
        <taxon>Eukaryota</taxon>
        <taxon>Fungi</taxon>
        <taxon>Dikarya</taxon>
        <taxon>Basidiomycota</taxon>
        <taxon>Agaricomycotina</taxon>
        <taxon>Tremellomycetes</taxon>
        <taxon>Tremellales</taxon>
        <taxon>Cryptococcaceae</taxon>
        <taxon>Kwoniella</taxon>
    </lineage>
</organism>
<dbReference type="Proteomes" id="UP001358614">
    <property type="component" value="Chromosome 1"/>
</dbReference>
<sequence length="229" mass="25790">MTVQENKRNYETDHQVSSSTRTSEDGITVIGYDDEAALPTCYAPIENPTSQDNCNDSDIPSFHTYNSPPPYCKSRPKTGYMTGSPVDPNINTFPNLRDPGLVGRPDEVDWDKHNLTSDKMREFGYNQRGEPEVIDEDTIDQGRFISNFTGRLDFAPRWQYKFRKVASTASQVGEEEEDEQGAEYEEKLEQRSIKPIHAFLRGVTFGYPMLISSSSGKKPFSATVPLPCA</sequence>
<gene>
    <name evidence="2" type="ORF">V865_003033</name>
</gene>
<dbReference type="AlphaFoldDB" id="A0AAX4KEW8"/>
<evidence type="ECO:0008006" key="4">
    <source>
        <dbReference type="Google" id="ProtNLM"/>
    </source>
</evidence>
<name>A0AAX4KEW8_9TREE</name>
<feature type="compositionally biased region" description="Basic and acidic residues" evidence="1">
    <location>
        <begin position="1"/>
        <end position="14"/>
    </location>
</feature>
<dbReference type="EMBL" id="CP144089">
    <property type="protein sequence ID" value="WWD04962.1"/>
    <property type="molecule type" value="Genomic_DNA"/>
</dbReference>
<dbReference type="GeneID" id="91101837"/>
<reference evidence="2 3" key="1">
    <citation type="submission" date="2024-01" db="EMBL/GenBank/DDBJ databases">
        <title>Comparative genomics of Cryptococcus and Kwoniella reveals pathogenesis evolution and contrasting modes of karyotype evolution via chromosome fusion or intercentromeric recombination.</title>
        <authorList>
            <person name="Coelho M.A."/>
            <person name="David-Palma M."/>
            <person name="Shea T."/>
            <person name="Bowers K."/>
            <person name="McGinley-Smith S."/>
            <person name="Mohammad A.W."/>
            <person name="Gnirke A."/>
            <person name="Yurkov A.M."/>
            <person name="Nowrousian M."/>
            <person name="Sun S."/>
            <person name="Cuomo C.A."/>
            <person name="Heitman J."/>
        </authorList>
    </citation>
    <scope>NUCLEOTIDE SEQUENCE [LARGE SCALE GENOMIC DNA]</scope>
    <source>
        <strain evidence="2 3">PYCC6329</strain>
    </source>
</reference>
<evidence type="ECO:0000313" key="3">
    <source>
        <dbReference type="Proteomes" id="UP001358614"/>
    </source>
</evidence>
<protein>
    <recommendedName>
        <fullName evidence="4">AGC-kinase C-terminal domain-containing protein</fullName>
    </recommendedName>
</protein>
<feature type="region of interest" description="Disordered" evidence="1">
    <location>
        <begin position="1"/>
        <end position="26"/>
    </location>
</feature>
<evidence type="ECO:0000313" key="2">
    <source>
        <dbReference type="EMBL" id="WWD04962.1"/>
    </source>
</evidence>
<dbReference type="RefSeq" id="XP_066082929.1">
    <property type="nucleotide sequence ID" value="XM_066226832.1"/>
</dbReference>
<dbReference type="KEGG" id="ker:91101837"/>
<keyword evidence="3" id="KW-1185">Reference proteome</keyword>